<sequence length="142" mass="15986">MVKMERHLSKLAVIQRENERWAEKRRLLLKRMGKEVDMVQECNLSRHPTVEFTLDEAFRIIYMPGEDDTRGEAGRMSAILEESQGVSAIFEESHGISEVSEGSEDSYAELESKVVEEEPLALMDEANEDGNLGIDGNVNSGI</sequence>
<dbReference type="AlphaFoldDB" id="A0A9P0MVY5"/>
<evidence type="ECO:0000313" key="1">
    <source>
        <dbReference type="EMBL" id="CAH1404472.1"/>
    </source>
</evidence>
<evidence type="ECO:0000313" key="2">
    <source>
        <dbReference type="Proteomes" id="UP001152798"/>
    </source>
</evidence>
<dbReference type="Proteomes" id="UP001152798">
    <property type="component" value="Chromosome 6"/>
</dbReference>
<reference evidence="1" key="1">
    <citation type="submission" date="2022-01" db="EMBL/GenBank/DDBJ databases">
        <authorList>
            <person name="King R."/>
        </authorList>
    </citation>
    <scope>NUCLEOTIDE SEQUENCE</scope>
</reference>
<dbReference type="OrthoDB" id="6623653at2759"/>
<dbReference type="EMBL" id="OV725082">
    <property type="protein sequence ID" value="CAH1404472.1"/>
    <property type="molecule type" value="Genomic_DNA"/>
</dbReference>
<accession>A0A9P0MVY5</accession>
<proteinExistence type="predicted"/>
<name>A0A9P0MVY5_NEZVI</name>
<keyword evidence="2" id="KW-1185">Reference proteome</keyword>
<gene>
    <name evidence="1" type="ORF">NEZAVI_LOCUS12875</name>
</gene>
<organism evidence="1 2">
    <name type="scientific">Nezara viridula</name>
    <name type="common">Southern green stink bug</name>
    <name type="synonym">Cimex viridulus</name>
    <dbReference type="NCBI Taxonomy" id="85310"/>
    <lineage>
        <taxon>Eukaryota</taxon>
        <taxon>Metazoa</taxon>
        <taxon>Ecdysozoa</taxon>
        <taxon>Arthropoda</taxon>
        <taxon>Hexapoda</taxon>
        <taxon>Insecta</taxon>
        <taxon>Pterygota</taxon>
        <taxon>Neoptera</taxon>
        <taxon>Paraneoptera</taxon>
        <taxon>Hemiptera</taxon>
        <taxon>Heteroptera</taxon>
        <taxon>Panheteroptera</taxon>
        <taxon>Pentatomomorpha</taxon>
        <taxon>Pentatomoidea</taxon>
        <taxon>Pentatomidae</taxon>
        <taxon>Pentatominae</taxon>
        <taxon>Nezara</taxon>
    </lineage>
</organism>
<protein>
    <submittedName>
        <fullName evidence="1">Uncharacterized protein</fullName>
    </submittedName>
</protein>